<evidence type="ECO:0000256" key="1">
    <source>
        <dbReference type="SAM" id="MobiDB-lite"/>
    </source>
</evidence>
<keyword evidence="3" id="KW-1185">Reference proteome</keyword>
<organism evidence="2 3">
    <name type="scientific">Nonomuraea maheshkhaliensis</name>
    <dbReference type="NCBI Taxonomy" id="419590"/>
    <lineage>
        <taxon>Bacteria</taxon>
        <taxon>Bacillati</taxon>
        <taxon>Actinomycetota</taxon>
        <taxon>Actinomycetes</taxon>
        <taxon>Streptosporangiales</taxon>
        <taxon>Streptosporangiaceae</taxon>
        <taxon>Nonomuraea</taxon>
    </lineage>
</organism>
<evidence type="ECO:0008006" key="4">
    <source>
        <dbReference type="Google" id="ProtNLM"/>
    </source>
</evidence>
<evidence type="ECO:0000313" key="3">
    <source>
        <dbReference type="Proteomes" id="UP001500064"/>
    </source>
</evidence>
<sequence>MRGILAPPPERQDRQNGHAHPVRQAHARPIRQARGRQIRRAHKTQTGHNARWLIARHLRLCP</sequence>
<feature type="compositionally biased region" description="Basic residues" evidence="1">
    <location>
        <begin position="20"/>
        <end position="45"/>
    </location>
</feature>
<comment type="caution">
    <text evidence="2">The sequence shown here is derived from an EMBL/GenBank/DDBJ whole genome shotgun (WGS) entry which is preliminary data.</text>
</comment>
<dbReference type="Proteomes" id="UP001500064">
    <property type="component" value="Unassembled WGS sequence"/>
</dbReference>
<reference evidence="3" key="1">
    <citation type="journal article" date="2019" name="Int. J. Syst. Evol. Microbiol.">
        <title>The Global Catalogue of Microorganisms (GCM) 10K type strain sequencing project: providing services to taxonomists for standard genome sequencing and annotation.</title>
        <authorList>
            <consortium name="The Broad Institute Genomics Platform"/>
            <consortium name="The Broad Institute Genome Sequencing Center for Infectious Disease"/>
            <person name="Wu L."/>
            <person name="Ma J."/>
        </authorList>
    </citation>
    <scope>NUCLEOTIDE SEQUENCE [LARGE SCALE GENOMIC DNA]</scope>
    <source>
        <strain evidence="3">JCM 13929</strain>
    </source>
</reference>
<gene>
    <name evidence="2" type="ORF">GCM10009733_068960</name>
</gene>
<protein>
    <recommendedName>
        <fullName evidence="4">Transposase</fullName>
    </recommendedName>
</protein>
<proteinExistence type="predicted"/>
<name>A0ABP4RV85_9ACTN</name>
<accession>A0ABP4RV85</accession>
<feature type="region of interest" description="Disordered" evidence="1">
    <location>
        <begin position="1"/>
        <end position="49"/>
    </location>
</feature>
<dbReference type="EMBL" id="BAAAMU010000065">
    <property type="protein sequence ID" value="GAA1661478.1"/>
    <property type="molecule type" value="Genomic_DNA"/>
</dbReference>
<evidence type="ECO:0000313" key="2">
    <source>
        <dbReference type="EMBL" id="GAA1661478.1"/>
    </source>
</evidence>